<organism evidence="2 3">
    <name type="scientific">Phytophthora palmivora</name>
    <dbReference type="NCBI Taxonomy" id="4796"/>
    <lineage>
        <taxon>Eukaryota</taxon>
        <taxon>Sar</taxon>
        <taxon>Stramenopiles</taxon>
        <taxon>Oomycota</taxon>
        <taxon>Peronosporomycetes</taxon>
        <taxon>Peronosporales</taxon>
        <taxon>Peronosporaceae</taxon>
        <taxon>Phytophthora</taxon>
    </lineage>
</organism>
<reference evidence="2 3" key="1">
    <citation type="journal article" date="2017" name="Genome Biol. Evol.">
        <title>Phytophthora megakarya and P. palmivora, closely related causal agents of cacao black pod rot, underwent increases in genome sizes and gene numbers by different mechanisms.</title>
        <authorList>
            <person name="Ali S.S."/>
            <person name="Shao J."/>
            <person name="Lary D.J."/>
            <person name="Kronmiller B."/>
            <person name="Shen D."/>
            <person name="Strem M.D."/>
            <person name="Amoako-Attah I."/>
            <person name="Akrofi A.Y."/>
            <person name="Begoude B.A."/>
            <person name="Ten Hoopen G.M."/>
            <person name="Coulibaly K."/>
            <person name="Kebe B.I."/>
            <person name="Melnick R.L."/>
            <person name="Guiltinan M.J."/>
            <person name="Tyler B.M."/>
            <person name="Meinhardt L.W."/>
            <person name="Bailey B.A."/>
        </authorList>
    </citation>
    <scope>NUCLEOTIDE SEQUENCE [LARGE SCALE GENOMIC DNA]</scope>
    <source>
        <strain evidence="3">sbr112.9</strain>
    </source>
</reference>
<protein>
    <recommendedName>
        <fullName evidence="1">Tc1-like transposase DDE domain-containing protein</fullName>
    </recommendedName>
</protein>
<evidence type="ECO:0000259" key="1">
    <source>
        <dbReference type="Pfam" id="PF13358"/>
    </source>
</evidence>
<name>A0A2P4YEN3_9STRA</name>
<dbReference type="EMBL" id="NCKW01003485">
    <property type="protein sequence ID" value="POM76261.1"/>
    <property type="molecule type" value="Genomic_DNA"/>
</dbReference>
<evidence type="ECO:0000313" key="2">
    <source>
        <dbReference type="EMBL" id="POM76261.1"/>
    </source>
</evidence>
<gene>
    <name evidence="2" type="ORF">PHPALM_6519</name>
</gene>
<dbReference type="InterPro" id="IPR036397">
    <property type="entry name" value="RNaseH_sf"/>
</dbReference>
<sequence length="80" mass="8906">MEQNAVFVDTIYDCVKGHATYNEHFSGKPIVVALDNTPAHSRTEELVCPRNDLVLLRLGPYSPMCNPIEGCFSVLKAKIK</sequence>
<dbReference type="AlphaFoldDB" id="A0A2P4YEN3"/>
<dbReference type="Gene3D" id="3.30.420.10">
    <property type="entry name" value="Ribonuclease H-like superfamily/Ribonuclease H"/>
    <property type="match status" value="1"/>
</dbReference>
<dbReference type="GO" id="GO:0003676">
    <property type="term" value="F:nucleic acid binding"/>
    <property type="evidence" value="ECO:0007669"/>
    <property type="project" value="InterPro"/>
</dbReference>
<accession>A0A2P4YEN3</accession>
<dbReference type="Proteomes" id="UP000237271">
    <property type="component" value="Unassembled WGS sequence"/>
</dbReference>
<dbReference type="Pfam" id="PF13358">
    <property type="entry name" value="DDE_3"/>
    <property type="match status" value="1"/>
</dbReference>
<feature type="domain" description="Tc1-like transposase DDE" evidence="1">
    <location>
        <begin position="22"/>
        <end position="79"/>
    </location>
</feature>
<dbReference type="InterPro" id="IPR038717">
    <property type="entry name" value="Tc1-like_DDE_dom"/>
</dbReference>
<proteinExistence type="predicted"/>
<comment type="caution">
    <text evidence="2">The sequence shown here is derived from an EMBL/GenBank/DDBJ whole genome shotgun (WGS) entry which is preliminary data.</text>
</comment>
<dbReference type="OrthoDB" id="109023at2759"/>
<evidence type="ECO:0000313" key="3">
    <source>
        <dbReference type="Proteomes" id="UP000237271"/>
    </source>
</evidence>
<keyword evidence="3" id="KW-1185">Reference proteome</keyword>